<dbReference type="RefSeq" id="WP_244270726.1">
    <property type="nucleotide sequence ID" value="NZ_AP014609.1"/>
</dbReference>
<dbReference type="Proteomes" id="UP000217805">
    <property type="component" value="Chromosome"/>
</dbReference>
<keyword evidence="7 9" id="KW-0472">Membrane</keyword>
<keyword evidence="12" id="KW-1185">Reference proteome</keyword>
<dbReference type="PANTHER" id="PTHR38686">
    <property type="entry name" value="APOLIPOPROTEIN N-ACYLTRANSFERASE"/>
    <property type="match status" value="1"/>
</dbReference>
<dbReference type="HAMAP" id="MF_01148">
    <property type="entry name" value="Lnt"/>
    <property type="match status" value="1"/>
</dbReference>
<evidence type="ECO:0000256" key="8">
    <source>
        <dbReference type="ARBA" id="ARBA00023315"/>
    </source>
</evidence>
<evidence type="ECO:0000256" key="3">
    <source>
        <dbReference type="ARBA" id="ARBA00022475"/>
    </source>
</evidence>
<comment type="function">
    <text evidence="9">Catalyzes the phospholipid dependent N-acylation of the N-terminal cysteine of apolipoprotein, the last step in lipoprotein maturation.</text>
</comment>
<keyword evidence="8 9" id="KW-0012">Acyltransferase</keyword>
<comment type="catalytic activity">
    <reaction evidence="9">
        <text>N-terminal S-1,2-diacyl-sn-glyceryl-L-cysteinyl-[lipoprotein] + a glycerophospholipid = N-acyl-S-1,2-diacyl-sn-glyceryl-L-cysteinyl-[lipoprotein] + a 2-acyl-sn-glycero-3-phospholipid + H(+)</text>
        <dbReference type="Rhea" id="RHEA:48228"/>
        <dbReference type="Rhea" id="RHEA-COMP:14681"/>
        <dbReference type="Rhea" id="RHEA-COMP:14684"/>
        <dbReference type="ChEBI" id="CHEBI:15378"/>
        <dbReference type="ChEBI" id="CHEBI:136912"/>
        <dbReference type="ChEBI" id="CHEBI:140656"/>
        <dbReference type="ChEBI" id="CHEBI:140657"/>
        <dbReference type="ChEBI" id="CHEBI:140660"/>
        <dbReference type="EC" id="2.3.1.269"/>
    </reaction>
</comment>
<keyword evidence="3 9" id="KW-1003">Cell membrane</keyword>
<feature type="transmembrane region" description="Helical" evidence="9">
    <location>
        <begin position="505"/>
        <end position="527"/>
    </location>
</feature>
<dbReference type="PANTHER" id="PTHR38686:SF1">
    <property type="entry name" value="APOLIPOPROTEIN N-ACYLTRANSFERASE"/>
    <property type="match status" value="1"/>
</dbReference>
<dbReference type="Pfam" id="PF00795">
    <property type="entry name" value="CN_hydrolase"/>
    <property type="match status" value="1"/>
</dbReference>
<dbReference type="CDD" id="cd07571">
    <property type="entry name" value="ALP_N-acyl_transferase"/>
    <property type="match status" value="1"/>
</dbReference>
<dbReference type="Gene3D" id="3.60.110.10">
    <property type="entry name" value="Carbon-nitrogen hydrolase"/>
    <property type="match status" value="1"/>
</dbReference>
<keyword evidence="4 9" id="KW-0808">Transferase</keyword>
<evidence type="ECO:0000256" key="9">
    <source>
        <dbReference type="HAMAP-Rule" id="MF_01148"/>
    </source>
</evidence>
<evidence type="ECO:0000313" key="11">
    <source>
        <dbReference type="EMBL" id="BAR91771.1"/>
    </source>
</evidence>
<evidence type="ECO:0000256" key="7">
    <source>
        <dbReference type="ARBA" id="ARBA00023136"/>
    </source>
</evidence>
<feature type="transmembrane region" description="Helical" evidence="9">
    <location>
        <begin position="6"/>
        <end position="25"/>
    </location>
</feature>
<organism evidence="11 12">
    <name type="scientific">Blattabacterium cuenoti BPAY</name>
    <dbReference type="NCBI Taxonomy" id="1457031"/>
    <lineage>
        <taxon>Bacteria</taxon>
        <taxon>Pseudomonadati</taxon>
        <taxon>Bacteroidota</taxon>
        <taxon>Flavobacteriia</taxon>
        <taxon>Flavobacteriales</taxon>
        <taxon>Blattabacteriaceae</taxon>
        <taxon>Blattabacterium</taxon>
    </lineage>
</organism>
<evidence type="ECO:0000259" key="10">
    <source>
        <dbReference type="PROSITE" id="PS50263"/>
    </source>
</evidence>
<dbReference type="SUPFAM" id="SSF56317">
    <property type="entry name" value="Carbon-nitrogen hydrolase"/>
    <property type="match status" value="1"/>
</dbReference>
<comment type="subcellular location">
    <subcellularLocation>
        <location evidence="1 9">Cell membrane</location>
        <topology evidence="1 9">Multi-pass membrane protein</topology>
    </subcellularLocation>
</comment>
<feature type="transmembrane region" description="Helical" evidence="9">
    <location>
        <begin position="70"/>
        <end position="88"/>
    </location>
</feature>
<dbReference type="NCBIfam" id="TIGR00546">
    <property type="entry name" value="lnt"/>
    <property type="match status" value="1"/>
</dbReference>
<dbReference type="InterPro" id="IPR003010">
    <property type="entry name" value="C-N_Hydrolase"/>
</dbReference>
<keyword evidence="6 9" id="KW-1133">Transmembrane helix</keyword>
<evidence type="ECO:0000256" key="1">
    <source>
        <dbReference type="ARBA" id="ARBA00004651"/>
    </source>
</evidence>
<evidence type="ECO:0000256" key="5">
    <source>
        <dbReference type="ARBA" id="ARBA00022692"/>
    </source>
</evidence>
<dbReference type="EMBL" id="AP014609">
    <property type="protein sequence ID" value="BAR91771.1"/>
    <property type="molecule type" value="Genomic_DNA"/>
</dbReference>
<dbReference type="InterPro" id="IPR004563">
    <property type="entry name" value="Apolipo_AcylTrfase"/>
</dbReference>
<dbReference type="InterPro" id="IPR045378">
    <property type="entry name" value="LNT_N"/>
</dbReference>
<evidence type="ECO:0000256" key="6">
    <source>
        <dbReference type="ARBA" id="ARBA00022989"/>
    </source>
</evidence>
<gene>
    <name evidence="9 11" type="primary">lnt</name>
    <name evidence="11" type="ORF">BPAY_007</name>
</gene>
<dbReference type="PROSITE" id="PS50263">
    <property type="entry name" value="CN_HYDROLASE"/>
    <property type="match status" value="1"/>
</dbReference>
<dbReference type="Pfam" id="PF20154">
    <property type="entry name" value="LNT_N"/>
    <property type="match status" value="1"/>
</dbReference>
<feature type="transmembrane region" description="Helical" evidence="9">
    <location>
        <begin position="139"/>
        <end position="161"/>
    </location>
</feature>
<accession>A0ABM7EXM9</accession>
<feature type="transmembrane region" description="Helical" evidence="9">
    <location>
        <begin position="181"/>
        <end position="200"/>
    </location>
</feature>
<dbReference type="InterPro" id="IPR036526">
    <property type="entry name" value="C-N_Hydrolase_sf"/>
</dbReference>
<comment type="similarity">
    <text evidence="2 9">Belongs to the CN hydrolase family. Apolipoprotein N-acyltransferase subfamily.</text>
</comment>
<evidence type="ECO:0000313" key="12">
    <source>
        <dbReference type="Proteomes" id="UP000217805"/>
    </source>
</evidence>
<name>A0ABM7EXM9_9FLAO</name>
<reference evidence="11 12" key="1">
    <citation type="journal article" date="2015" name="Microbes Environ.">
        <title>An Efficient Strategy Developed for Next-Generation Sequencing of Endosymbiont Genomes Performed Using Crude DNA Isolated from Host Tissues: A Case Study of Blattabacterium cuenoti Inhabiting the Fat Bodies of Cockroaches.</title>
        <authorList>
            <person name="Kinjo Y."/>
            <person name="Saitoh S."/>
            <person name="Tokuda G."/>
        </authorList>
    </citation>
    <scope>NUCLEOTIDE SEQUENCE [LARGE SCALE GENOMIC DNA]</scope>
    <source>
        <strain evidence="11 12">BPAY</strain>
    </source>
</reference>
<feature type="domain" description="CN hydrolase" evidence="10">
    <location>
        <begin position="216"/>
        <end position="492"/>
    </location>
</feature>
<comment type="pathway">
    <text evidence="9">Protein modification; lipoprotein biosynthesis (N-acyl transfer).</text>
</comment>
<evidence type="ECO:0000256" key="2">
    <source>
        <dbReference type="ARBA" id="ARBA00010065"/>
    </source>
</evidence>
<feature type="transmembrane region" description="Helical" evidence="9">
    <location>
        <begin position="32"/>
        <end position="50"/>
    </location>
</feature>
<evidence type="ECO:0000256" key="4">
    <source>
        <dbReference type="ARBA" id="ARBA00022679"/>
    </source>
</evidence>
<sequence>MLGLGWPTDGCPLYLFIAFIPLLYVENYLNHSLFYILLFSFITFLTWNAISTQWLSYAKRTNGTFAIEAYLIPVFFNSFFMSIIFSFYSWIKRHVKDKRIGYVFLVCLWISFEKMHLEWELSWPWLNLGNGFSNRTEWIQWYEYTGILGGSIWIWIVNIGFTESIIKYQNEKDIFSLYKKIFFNIGIIFFMILISNLIYVKYKGNQYKRTANVLILQPNIDPYNQKYSISTNKLVSKLKRLIDQKISKESMIIIAPETMFPNKIQIKNINSNKIISVFKDYLKKKSPNTVFITGVELITLHHNNKDKNEISVPIFSKKKKEMQWIDIFNSVIQIGTNENIEFHHKSKLVPAVETFPYKKIFSPILGNILLNFGGTVMELGKENHPSVFQYPYLGIKIAPIICYESVFGEYVSNFFRKKNVELMVIITNDGWWGVSQGHKQHMYYARIRAIENRKCVARSANTGISCFINETGEIISYIPYGKEGFLYDKIYLNKKKTFYIKHGDFLSKISLLTTTIILLYTITYNIYDQITKKNWMNKFKF</sequence>
<protein>
    <recommendedName>
        <fullName evidence="9">Apolipoprotein N-acyltransferase</fullName>
        <shortName evidence="9">ALP N-acyltransferase</shortName>
        <ecNumber evidence="9">2.3.1.269</ecNumber>
    </recommendedName>
</protein>
<dbReference type="EC" id="2.3.1.269" evidence="9"/>
<keyword evidence="5 9" id="KW-0812">Transmembrane</keyword>
<proteinExistence type="inferred from homology"/>